<feature type="region of interest" description="Disordered" evidence="2">
    <location>
        <begin position="269"/>
        <end position="317"/>
    </location>
</feature>
<protein>
    <submittedName>
        <fullName evidence="3">Uncharacterized protein</fullName>
    </submittedName>
</protein>
<dbReference type="AlphaFoldDB" id="A0A0C3IVW9"/>
<evidence type="ECO:0000256" key="2">
    <source>
        <dbReference type="SAM" id="MobiDB-lite"/>
    </source>
</evidence>
<dbReference type="EMBL" id="KN831992">
    <property type="protein sequence ID" value="KIO00973.1"/>
    <property type="molecule type" value="Genomic_DNA"/>
</dbReference>
<reference evidence="4" key="2">
    <citation type="submission" date="2015-01" db="EMBL/GenBank/DDBJ databases">
        <title>Evolutionary Origins and Diversification of the Mycorrhizal Mutualists.</title>
        <authorList>
            <consortium name="DOE Joint Genome Institute"/>
            <consortium name="Mycorrhizal Genomics Consortium"/>
            <person name="Kohler A."/>
            <person name="Kuo A."/>
            <person name="Nagy L.G."/>
            <person name="Floudas D."/>
            <person name="Copeland A."/>
            <person name="Barry K.W."/>
            <person name="Cichocki N."/>
            <person name="Veneault-Fourrey C."/>
            <person name="LaButti K."/>
            <person name="Lindquist E.A."/>
            <person name="Lipzen A."/>
            <person name="Lundell T."/>
            <person name="Morin E."/>
            <person name="Murat C."/>
            <person name="Riley R."/>
            <person name="Ohm R."/>
            <person name="Sun H."/>
            <person name="Tunlid A."/>
            <person name="Henrissat B."/>
            <person name="Grigoriev I.V."/>
            <person name="Hibbett D.S."/>
            <person name="Martin F."/>
        </authorList>
    </citation>
    <scope>NUCLEOTIDE SEQUENCE [LARGE SCALE GENOMIC DNA]</scope>
    <source>
        <strain evidence="4">Marx 270</strain>
    </source>
</reference>
<dbReference type="HOGENOM" id="CLU_017713_1_0_1"/>
<reference evidence="3 4" key="1">
    <citation type="submission" date="2014-04" db="EMBL/GenBank/DDBJ databases">
        <authorList>
            <consortium name="DOE Joint Genome Institute"/>
            <person name="Kuo A."/>
            <person name="Kohler A."/>
            <person name="Costa M.D."/>
            <person name="Nagy L.G."/>
            <person name="Floudas D."/>
            <person name="Copeland A."/>
            <person name="Barry K.W."/>
            <person name="Cichocki N."/>
            <person name="Veneault-Fourrey C."/>
            <person name="LaButti K."/>
            <person name="Lindquist E.A."/>
            <person name="Lipzen A."/>
            <person name="Lundell T."/>
            <person name="Morin E."/>
            <person name="Murat C."/>
            <person name="Sun H."/>
            <person name="Tunlid A."/>
            <person name="Henrissat B."/>
            <person name="Grigoriev I.V."/>
            <person name="Hibbett D.S."/>
            <person name="Martin F."/>
            <person name="Nordberg H.P."/>
            <person name="Cantor M.N."/>
            <person name="Hua S.X."/>
        </authorList>
    </citation>
    <scope>NUCLEOTIDE SEQUENCE [LARGE SCALE GENOMIC DNA]</scope>
    <source>
        <strain evidence="3 4">Marx 270</strain>
    </source>
</reference>
<keyword evidence="1" id="KW-0175">Coiled coil</keyword>
<dbReference type="Proteomes" id="UP000054217">
    <property type="component" value="Unassembled WGS sequence"/>
</dbReference>
<organism evidence="3 4">
    <name type="scientific">Pisolithus tinctorius Marx 270</name>
    <dbReference type="NCBI Taxonomy" id="870435"/>
    <lineage>
        <taxon>Eukaryota</taxon>
        <taxon>Fungi</taxon>
        <taxon>Dikarya</taxon>
        <taxon>Basidiomycota</taxon>
        <taxon>Agaricomycotina</taxon>
        <taxon>Agaricomycetes</taxon>
        <taxon>Agaricomycetidae</taxon>
        <taxon>Boletales</taxon>
        <taxon>Sclerodermatineae</taxon>
        <taxon>Pisolithaceae</taxon>
        <taxon>Pisolithus</taxon>
    </lineage>
</organism>
<feature type="coiled-coil region" evidence="1">
    <location>
        <begin position="35"/>
        <end position="62"/>
    </location>
</feature>
<dbReference type="OrthoDB" id="2693342at2759"/>
<evidence type="ECO:0000313" key="4">
    <source>
        <dbReference type="Proteomes" id="UP000054217"/>
    </source>
</evidence>
<evidence type="ECO:0000313" key="3">
    <source>
        <dbReference type="EMBL" id="KIO00973.1"/>
    </source>
</evidence>
<keyword evidence="4" id="KW-1185">Reference proteome</keyword>
<dbReference type="InParanoid" id="A0A0C3IVW9"/>
<feature type="compositionally biased region" description="Basic and acidic residues" evidence="2">
    <location>
        <begin position="278"/>
        <end position="287"/>
    </location>
</feature>
<gene>
    <name evidence="3" type="ORF">M404DRAFT_29179</name>
</gene>
<sequence>MALSKAGLTPAIFNLTDEAACIICHSPYDDMHCCIAYLEDNLNDHDNEIHHLQDKIDELCCTCPAPTSVKQEVWDFEHTQIASLGGPDHCILGQPGAGPLTSQMALPAAMFVSGGRVQAKPAGSHVSREQPLSQHGWPHHPPMEDVMMTDHAVGFPDVPGDVQMTLDEGAPSVPAQGTMFPEFNGTEWPHHVLSLGEGSDGKNKILFMRINNNLYTYEGKKIDSMKRNLRLHIIPPVLDLITYLNLWKRCKLGSNKVINLALSKWKPPAWSSKKSQKRREALKEKGKVAQPQGEEEQASTVGIPPPTSGPSGGAPVLQEQIADAPSGSTPAPNVGSTPIPALINHVAVQLHETQQVSEQRLRLSSKAQSSMRTQPPHKAKGAKPSGGKSRGIPEIPSNAPPLNSSVEAWREFIDKEQRHPHWGKDSESTLMAMLPGVLGTSSRLDDSDTEANPLSLHNIQGFLPYECLAPVPWSHRA</sequence>
<feature type="region of interest" description="Disordered" evidence="2">
    <location>
        <begin position="353"/>
        <end position="403"/>
    </location>
</feature>
<proteinExistence type="predicted"/>
<accession>A0A0C3IVW9</accession>
<name>A0A0C3IVW9_PISTI</name>
<evidence type="ECO:0000256" key="1">
    <source>
        <dbReference type="SAM" id="Coils"/>
    </source>
</evidence>